<evidence type="ECO:0000256" key="1">
    <source>
        <dbReference type="ARBA" id="ARBA00000083"/>
    </source>
</evidence>
<sequence length="335" mass="35774">MKVFVTGGAGYIGSHTLVQLLSAGHEVCVFDNYCNSSPIALARVRQLTNRDLAVVEADICDDDALTRAVTAFAPDAVIHFAGLKAVGESNDVPLLYYRTNVSGTMNLLGAMDAAGCRRIVFSSSATVYGEAHYLPFDEDHPIAPTNPYGRTKAMAEGVISDWVRATPGGSAILLRYFNPVGAHESGRIGENPQGIPNNLMPFVAQVAVGRRDKLSIFGDDYETRDGTGERDYIHVVDLADAHLAALEHAVRAAGCEAVNIGTGRGITVKELIAAYERACGHSLATEIVARRAGDVASSYAATTKAADLLRWNAKLGIDAMCASSWQWQSNNPEGF</sequence>
<keyword evidence="13" id="KW-1185">Reference proteome</keyword>
<evidence type="ECO:0000256" key="8">
    <source>
        <dbReference type="ARBA" id="ARBA00023144"/>
    </source>
</evidence>
<evidence type="ECO:0000256" key="5">
    <source>
        <dbReference type="ARBA" id="ARBA00013189"/>
    </source>
</evidence>
<evidence type="ECO:0000256" key="3">
    <source>
        <dbReference type="ARBA" id="ARBA00004947"/>
    </source>
</evidence>
<dbReference type="Gene3D" id="3.40.50.720">
    <property type="entry name" value="NAD(P)-binding Rossmann-like Domain"/>
    <property type="match status" value="1"/>
</dbReference>
<comment type="pathway">
    <text evidence="3 10">Carbohydrate metabolism; galactose metabolism.</text>
</comment>
<dbReference type="InterPro" id="IPR036291">
    <property type="entry name" value="NAD(P)-bd_dom_sf"/>
</dbReference>
<feature type="domain" description="NAD-dependent epimerase/dehydratase" evidence="11">
    <location>
        <begin position="3"/>
        <end position="261"/>
    </location>
</feature>
<comment type="catalytic activity">
    <reaction evidence="1 10">
        <text>UDP-alpha-D-glucose = UDP-alpha-D-galactose</text>
        <dbReference type="Rhea" id="RHEA:22168"/>
        <dbReference type="ChEBI" id="CHEBI:58885"/>
        <dbReference type="ChEBI" id="CHEBI:66914"/>
        <dbReference type="EC" id="5.1.3.2"/>
    </reaction>
</comment>
<dbReference type="PANTHER" id="PTHR43725:SF47">
    <property type="entry name" value="UDP-GLUCOSE 4-EPIMERASE"/>
    <property type="match status" value="1"/>
</dbReference>
<evidence type="ECO:0000256" key="10">
    <source>
        <dbReference type="RuleBase" id="RU366046"/>
    </source>
</evidence>
<evidence type="ECO:0000256" key="7">
    <source>
        <dbReference type="ARBA" id="ARBA00023027"/>
    </source>
</evidence>
<evidence type="ECO:0000256" key="9">
    <source>
        <dbReference type="ARBA" id="ARBA00023235"/>
    </source>
</evidence>
<reference evidence="13" key="1">
    <citation type="submission" date="2017-11" db="EMBL/GenBank/DDBJ databases">
        <title>The complete genome sequence of Sphingopyxis pomeranensis sp. nov. strain WS5A3p.</title>
        <authorList>
            <person name="Kaminski M.A."/>
        </authorList>
    </citation>
    <scope>NUCLEOTIDE SEQUENCE [LARGE SCALE GENOMIC DNA]</scope>
    <source>
        <strain evidence="13">WS5A3p</strain>
    </source>
</reference>
<comment type="cofactor">
    <cofactor evidence="2 10">
        <name>NAD(+)</name>
        <dbReference type="ChEBI" id="CHEBI:57540"/>
    </cofactor>
</comment>
<evidence type="ECO:0000256" key="2">
    <source>
        <dbReference type="ARBA" id="ARBA00001911"/>
    </source>
</evidence>
<dbReference type="OrthoDB" id="9801785at2"/>
<dbReference type="InterPro" id="IPR005886">
    <property type="entry name" value="UDP_G4E"/>
</dbReference>
<dbReference type="PANTHER" id="PTHR43725">
    <property type="entry name" value="UDP-GLUCOSE 4-EPIMERASE"/>
    <property type="match status" value="1"/>
</dbReference>
<dbReference type="GO" id="GO:0005829">
    <property type="term" value="C:cytosol"/>
    <property type="evidence" value="ECO:0007669"/>
    <property type="project" value="TreeGrafter"/>
</dbReference>
<evidence type="ECO:0000256" key="6">
    <source>
        <dbReference type="ARBA" id="ARBA00018569"/>
    </source>
</evidence>
<evidence type="ECO:0000313" key="12">
    <source>
        <dbReference type="EMBL" id="PQM29127.1"/>
    </source>
</evidence>
<dbReference type="NCBIfam" id="NF007956">
    <property type="entry name" value="PRK10675.1"/>
    <property type="match status" value="1"/>
</dbReference>
<gene>
    <name evidence="12" type="primary">galE</name>
    <name evidence="12" type="ORF">CVO77_02155</name>
</gene>
<dbReference type="Pfam" id="PF01370">
    <property type="entry name" value="Epimerase"/>
    <property type="match status" value="1"/>
</dbReference>
<evidence type="ECO:0000313" key="13">
    <source>
        <dbReference type="Proteomes" id="UP000238954"/>
    </source>
</evidence>
<name>A0A2S8B9U7_9SPHN</name>
<keyword evidence="10" id="KW-0119">Carbohydrate metabolism</keyword>
<dbReference type="Gene3D" id="3.90.25.10">
    <property type="entry name" value="UDP-galactose 4-epimerase, domain 1"/>
    <property type="match status" value="1"/>
</dbReference>
<comment type="similarity">
    <text evidence="4 10">Belongs to the NAD(P)-dependent epimerase/dehydratase family.</text>
</comment>
<dbReference type="EC" id="5.1.3.2" evidence="5 10"/>
<keyword evidence="9 10" id="KW-0413">Isomerase</keyword>
<comment type="caution">
    <text evidence="12">The sequence shown here is derived from an EMBL/GenBank/DDBJ whole genome shotgun (WGS) entry which is preliminary data.</text>
</comment>
<dbReference type="CDD" id="cd05247">
    <property type="entry name" value="UDP_G4E_1_SDR_e"/>
    <property type="match status" value="1"/>
</dbReference>
<dbReference type="GO" id="GO:0003978">
    <property type="term" value="F:UDP-glucose 4-epimerase activity"/>
    <property type="evidence" value="ECO:0007669"/>
    <property type="project" value="UniProtKB-UniRule"/>
</dbReference>
<comment type="subunit">
    <text evidence="10">Homodimer.</text>
</comment>
<keyword evidence="8" id="KW-0299">Galactose metabolism</keyword>
<dbReference type="Proteomes" id="UP000238954">
    <property type="component" value="Chromosome"/>
</dbReference>
<dbReference type="AlphaFoldDB" id="A0A2S8B9U7"/>
<evidence type="ECO:0000259" key="11">
    <source>
        <dbReference type="Pfam" id="PF01370"/>
    </source>
</evidence>
<dbReference type="GO" id="GO:0006012">
    <property type="term" value="P:galactose metabolic process"/>
    <property type="evidence" value="ECO:0007669"/>
    <property type="project" value="UniProtKB-UniPathway"/>
</dbReference>
<dbReference type="RefSeq" id="WP_106000575.1">
    <property type="nucleotide sequence ID" value="NZ_CM009578.1"/>
</dbReference>
<keyword evidence="7 10" id="KW-0520">NAD</keyword>
<dbReference type="NCBIfam" id="TIGR01179">
    <property type="entry name" value="galE"/>
    <property type="match status" value="1"/>
</dbReference>
<accession>A0A2S8B9U7</accession>
<organism evidence="12 13">
    <name type="scientific">Sphingopyxis lindanitolerans</name>
    <dbReference type="NCBI Taxonomy" id="2054227"/>
    <lineage>
        <taxon>Bacteria</taxon>
        <taxon>Pseudomonadati</taxon>
        <taxon>Pseudomonadota</taxon>
        <taxon>Alphaproteobacteria</taxon>
        <taxon>Sphingomonadales</taxon>
        <taxon>Sphingomonadaceae</taxon>
        <taxon>Sphingopyxis</taxon>
    </lineage>
</organism>
<proteinExistence type="inferred from homology"/>
<dbReference type="EMBL" id="PHFW01000002">
    <property type="protein sequence ID" value="PQM29127.1"/>
    <property type="molecule type" value="Genomic_DNA"/>
</dbReference>
<protein>
    <recommendedName>
        <fullName evidence="6 10">UDP-glucose 4-epimerase</fullName>
        <ecNumber evidence="5 10">5.1.3.2</ecNumber>
    </recommendedName>
</protein>
<dbReference type="UniPathway" id="UPA00214"/>
<evidence type="ECO:0000256" key="4">
    <source>
        <dbReference type="ARBA" id="ARBA00007637"/>
    </source>
</evidence>
<dbReference type="InterPro" id="IPR001509">
    <property type="entry name" value="Epimerase_deHydtase"/>
</dbReference>
<dbReference type="SUPFAM" id="SSF51735">
    <property type="entry name" value="NAD(P)-binding Rossmann-fold domains"/>
    <property type="match status" value="1"/>
</dbReference>